<evidence type="ECO:0000313" key="2">
    <source>
        <dbReference type="Proteomes" id="UP000093695"/>
    </source>
</evidence>
<dbReference type="STRING" id="31958.SD37_04485"/>
<organism evidence="1 2">
    <name type="scientific">Amycolatopsis orientalis</name>
    <name type="common">Nocardia orientalis</name>
    <dbReference type="NCBI Taxonomy" id="31958"/>
    <lineage>
        <taxon>Bacteria</taxon>
        <taxon>Bacillati</taxon>
        <taxon>Actinomycetota</taxon>
        <taxon>Actinomycetes</taxon>
        <taxon>Pseudonocardiales</taxon>
        <taxon>Pseudonocardiaceae</taxon>
        <taxon>Amycolatopsis</taxon>
    </lineage>
</organism>
<dbReference type="AlphaFoldDB" id="A0A193BS12"/>
<protein>
    <submittedName>
        <fullName evidence="1">Uncharacterized protein</fullName>
    </submittedName>
</protein>
<reference evidence="1 2" key="1">
    <citation type="journal article" date="2015" name="Genome Announc.">
        <title>Draft Genome Sequence of Norvancomycin-Producing Strain Amycolatopsis orientalis CPCC200066.</title>
        <authorList>
            <person name="Lei X."/>
            <person name="Yuan F."/>
            <person name="Shi Y."/>
            <person name="Li X."/>
            <person name="Wang L."/>
            <person name="Hong B."/>
        </authorList>
    </citation>
    <scope>NUCLEOTIDE SEQUENCE [LARGE SCALE GENOMIC DNA]</scope>
    <source>
        <strain evidence="1 2">B-37</strain>
    </source>
</reference>
<proteinExistence type="predicted"/>
<name>A0A193BS12_AMYOR</name>
<gene>
    <name evidence="1" type="ORF">SD37_04485</name>
</gene>
<dbReference type="Proteomes" id="UP000093695">
    <property type="component" value="Chromosome"/>
</dbReference>
<evidence type="ECO:0000313" key="1">
    <source>
        <dbReference type="EMBL" id="ANN14987.1"/>
    </source>
</evidence>
<accession>A0A193BS12</accession>
<dbReference type="KEGG" id="aori:SD37_04485"/>
<sequence>MTGDKKRYKVSVGVVAVALVAGGILAGASRAVLVYRATSVVHNVKLDGLFQRNRTVTGVHRGITALVRYFEEGKWK</sequence>
<keyword evidence="2" id="KW-1185">Reference proteome</keyword>
<dbReference type="EMBL" id="CP016174">
    <property type="protein sequence ID" value="ANN14987.1"/>
    <property type="molecule type" value="Genomic_DNA"/>
</dbReference>
<dbReference type="RefSeq" id="WP_044853951.1">
    <property type="nucleotide sequence ID" value="NZ_CP016174.1"/>
</dbReference>